<name>A0A067KFX2_JATCU</name>
<keyword evidence="11 17" id="KW-0472">Membrane</keyword>
<evidence type="ECO:0000256" key="6">
    <source>
        <dbReference type="ARBA" id="ARBA00022729"/>
    </source>
</evidence>
<evidence type="ECO:0000256" key="16">
    <source>
        <dbReference type="SAM" id="MobiDB-lite"/>
    </source>
</evidence>
<dbReference type="Proteomes" id="UP000027138">
    <property type="component" value="Unassembled WGS sequence"/>
</dbReference>
<evidence type="ECO:0000256" key="12">
    <source>
        <dbReference type="ARBA" id="ARBA00023180"/>
    </source>
</evidence>
<protein>
    <recommendedName>
        <fullName evidence="2">non-specific serine/threonine protein kinase</fullName>
        <ecNumber evidence="2">2.7.11.1</ecNumber>
    </recommendedName>
</protein>
<evidence type="ECO:0000313" key="20">
    <source>
        <dbReference type="Proteomes" id="UP000027138"/>
    </source>
</evidence>
<evidence type="ECO:0000256" key="14">
    <source>
        <dbReference type="ARBA" id="ARBA00048679"/>
    </source>
</evidence>
<comment type="catalytic activity">
    <reaction evidence="13">
        <text>L-threonyl-[protein] + ATP = O-phospho-L-threonyl-[protein] + ADP + H(+)</text>
        <dbReference type="Rhea" id="RHEA:46608"/>
        <dbReference type="Rhea" id="RHEA-COMP:11060"/>
        <dbReference type="Rhea" id="RHEA-COMP:11605"/>
        <dbReference type="ChEBI" id="CHEBI:15378"/>
        <dbReference type="ChEBI" id="CHEBI:30013"/>
        <dbReference type="ChEBI" id="CHEBI:30616"/>
        <dbReference type="ChEBI" id="CHEBI:61977"/>
        <dbReference type="ChEBI" id="CHEBI:456216"/>
        <dbReference type="EC" id="2.7.11.1"/>
    </reaction>
</comment>
<dbReference type="PROSITE" id="PS00107">
    <property type="entry name" value="PROTEIN_KINASE_ATP"/>
    <property type="match status" value="1"/>
</dbReference>
<keyword evidence="7 15" id="KW-0547">Nucleotide-binding</keyword>
<evidence type="ECO:0000256" key="15">
    <source>
        <dbReference type="PROSITE-ProRule" id="PRU10141"/>
    </source>
</evidence>
<keyword evidence="20" id="KW-1185">Reference proteome</keyword>
<dbReference type="InterPro" id="IPR032872">
    <property type="entry name" value="WAK_assoc_C"/>
</dbReference>
<dbReference type="OrthoDB" id="657943at2759"/>
<dbReference type="InterPro" id="IPR000719">
    <property type="entry name" value="Prot_kinase_dom"/>
</dbReference>
<evidence type="ECO:0000256" key="13">
    <source>
        <dbReference type="ARBA" id="ARBA00047899"/>
    </source>
</evidence>
<dbReference type="SMART" id="SM00220">
    <property type="entry name" value="S_TKc"/>
    <property type="match status" value="1"/>
</dbReference>
<dbReference type="InterPro" id="IPR025287">
    <property type="entry name" value="WAK_GUB"/>
</dbReference>
<dbReference type="GO" id="GO:0016020">
    <property type="term" value="C:membrane"/>
    <property type="evidence" value="ECO:0007669"/>
    <property type="project" value="UniProtKB-SubCell"/>
</dbReference>
<evidence type="ECO:0000256" key="10">
    <source>
        <dbReference type="ARBA" id="ARBA00022989"/>
    </source>
</evidence>
<evidence type="ECO:0000256" key="4">
    <source>
        <dbReference type="ARBA" id="ARBA00022679"/>
    </source>
</evidence>
<dbReference type="AlphaFoldDB" id="A0A067KFX2"/>
<keyword evidence="12" id="KW-0325">Glycoprotein</keyword>
<organism evidence="19 20">
    <name type="scientific">Jatropha curcas</name>
    <name type="common">Barbados nut</name>
    <dbReference type="NCBI Taxonomy" id="180498"/>
    <lineage>
        <taxon>Eukaryota</taxon>
        <taxon>Viridiplantae</taxon>
        <taxon>Streptophyta</taxon>
        <taxon>Embryophyta</taxon>
        <taxon>Tracheophyta</taxon>
        <taxon>Spermatophyta</taxon>
        <taxon>Magnoliopsida</taxon>
        <taxon>eudicotyledons</taxon>
        <taxon>Gunneridae</taxon>
        <taxon>Pentapetalae</taxon>
        <taxon>rosids</taxon>
        <taxon>fabids</taxon>
        <taxon>Malpighiales</taxon>
        <taxon>Euphorbiaceae</taxon>
        <taxon>Crotonoideae</taxon>
        <taxon>Jatropheae</taxon>
        <taxon>Jatropha</taxon>
    </lineage>
</organism>
<dbReference type="InterPro" id="IPR008271">
    <property type="entry name" value="Ser/Thr_kinase_AS"/>
</dbReference>
<dbReference type="Pfam" id="PF14380">
    <property type="entry name" value="WAK_assoc"/>
    <property type="match status" value="1"/>
</dbReference>
<dbReference type="PROSITE" id="PS00108">
    <property type="entry name" value="PROTEIN_KINASE_ST"/>
    <property type="match status" value="1"/>
</dbReference>
<feature type="transmembrane region" description="Helical" evidence="17">
    <location>
        <begin position="276"/>
        <end position="296"/>
    </location>
</feature>
<keyword evidence="6" id="KW-0732">Signal</keyword>
<dbReference type="EMBL" id="KK914502">
    <property type="protein sequence ID" value="KDP35037.1"/>
    <property type="molecule type" value="Genomic_DNA"/>
</dbReference>
<comment type="catalytic activity">
    <reaction evidence="14">
        <text>L-seryl-[protein] + ATP = O-phospho-L-seryl-[protein] + ADP + H(+)</text>
        <dbReference type="Rhea" id="RHEA:17989"/>
        <dbReference type="Rhea" id="RHEA-COMP:9863"/>
        <dbReference type="Rhea" id="RHEA-COMP:11604"/>
        <dbReference type="ChEBI" id="CHEBI:15378"/>
        <dbReference type="ChEBI" id="CHEBI:29999"/>
        <dbReference type="ChEBI" id="CHEBI:30616"/>
        <dbReference type="ChEBI" id="CHEBI:83421"/>
        <dbReference type="ChEBI" id="CHEBI:456216"/>
        <dbReference type="EC" id="2.7.11.1"/>
    </reaction>
</comment>
<evidence type="ECO:0000256" key="1">
    <source>
        <dbReference type="ARBA" id="ARBA00004479"/>
    </source>
</evidence>
<proteinExistence type="predicted"/>
<evidence type="ECO:0000313" key="19">
    <source>
        <dbReference type="EMBL" id="KDP35037.1"/>
    </source>
</evidence>
<dbReference type="GO" id="GO:0004674">
    <property type="term" value="F:protein serine/threonine kinase activity"/>
    <property type="evidence" value="ECO:0007669"/>
    <property type="project" value="UniProtKB-KW"/>
</dbReference>
<dbReference type="FunFam" id="1.10.510.10:FF:000590">
    <property type="entry name" value="PR5-like receptor kinase"/>
    <property type="match status" value="1"/>
</dbReference>
<dbReference type="GO" id="GO:0030247">
    <property type="term" value="F:polysaccharide binding"/>
    <property type="evidence" value="ECO:0007669"/>
    <property type="project" value="InterPro"/>
</dbReference>
<reference evidence="19 20" key="1">
    <citation type="journal article" date="2014" name="PLoS ONE">
        <title>Global Analysis of Gene Expression Profiles in Physic Nut (Jatropha curcas L.) Seedlings Exposed to Salt Stress.</title>
        <authorList>
            <person name="Zhang L."/>
            <person name="Zhang C."/>
            <person name="Wu P."/>
            <person name="Chen Y."/>
            <person name="Li M."/>
            <person name="Jiang H."/>
            <person name="Wu G."/>
        </authorList>
    </citation>
    <scope>NUCLEOTIDE SEQUENCE [LARGE SCALE GENOMIC DNA]</scope>
    <source>
        <strain evidence="20">cv. GZQX0401</strain>
        <tissue evidence="19">Young leaves</tissue>
    </source>
</reference>
<keyword evidence="4" id="KW-0808">Transferase</keyword>
<dbReference type="PROSITE" id="PS50011">
    <property type="entry name" value="PROTEIN_KINASE_DOM"/>
    <property type="match status" value="1"/>
</dbReference>
<dbReference type="EC" id="2.7.11.1" evidence="2"/>
<keyword evidence="8" id="KW-0418">Kinase</keyword>
<comment type="subcellular location">
    <subcellularLocation>
        <location evidence="1">Membrane</location>
        <topology evidence="1">Single-pass type I membrane protein</topology>
    </subcellularLocation>
</comment>
<dbReference type="Pfam" id="PF07714">
    <property type="entry name" value="PK_Tyr_Ser-Thr"/>
    <property type="match status" value="1"/>
</dbReference>
<feature type="domain" description="Protein kinase" evidence="18">
    <location>
        <begin position="344"/>
        <end position="633"/>
    </location>
</feature>
<evidence type="ECO:0000256" key="2">
    <source>
        <dbReference type="ARBA" id="ARBA00012513"/>
    </source>
</evidence>
<evidence type="ECO:0000256" key="3">
    <source>
        <dbReference type="ARBA" id="ARBA00022527"/>
    </source>
</evidence>
<dbReference type="PANTHER" id="PTHR27009">
    <property type="entry name" value="RUST RESISTANCE KINASE LR10-RELATED"/>
    <property type="match status" value="1"/>
</dbReference>
<feature type="binding site" evidence="15">
    <location>
        <position position="372"/>
    </location>
    <ligand>
        <name>ATP</name>
        <dbReference type="ChEBI" id="CHEBI:30616"/>
    </ligand>
</feature>
<dbReference type="GO" id="GO:0005524">
    <property type="term" value="F:ATP binding"/>
    <property type="evidence" value="ECO:0007669"/>
    <property type="project" value="UniProtKB-UniRule"/>
</dbReference>
<dbReference type="InterPro" id="IPR017441">
    <property type="entry name" value="Protein_kinase_ATP_BS"/>
</dbReference>
<gene>
    <name evidence="19" type="ORF">JCGZ_09325</name>
</gene>
<keyword evidence="3" id="KW-0723">Serine/threonine-protein kinase</keyword>
<evidence type="ECO:0000256" key="5">
    <source>
        <dbReference type="ARBA" id="ARBA00022692"/>
    </source>
</evidence>
<dbReference type="InterPro" id="IPR045874">
    <property type="entry name" value="LRK10/LRL21-25-like"/>
</dbReference>
<dbReference type="InterPro" id="IPR011009">
    <property type="entry name" value="Kinase-like_dom_sf"/>
</dbReference>
<evidence type="ECO:0000256" key="7">
    <source>
        <dbReference type="ARBA" id="ARBA00022741"/>
    </source>
</evidence>
<feature type="region of interest" description="Disordered" evidence="16">
    <location>
        <begin position="629"/>
        <end position="655"/>
    </location>
</feature>
<dbReference type="Gene3D" id="1.10.510.10">
    <property type="entry name" value="Transferase(Phosphotransferase) domain 1"/>
    <property type="match status" value="1"/>
</dbReference>
<dbReference type="InterPro" id="IPR001245">
    <property type="entry name" value="Ser-Thr/Tyr_kinase_cat_dom"/>
</dbReference>
<evidence type="ECO:0000259" key="18">
    <source>
        <dbReference type="PROSITE" id="PS50011"/>
    </source>
</evidence>
<evidence type="ECO:0000256" key="11">
    <source>
        <dbReference type="ARBA" id="ARBA00023136"/>
    </source>
</evidence>
<accession>A0A067KFX2</accession>
<dbReference type="FunFam" id="3.30.200.20:FF:000178">
    <property type="entry name" value="serine/threonine-protein kinase PBS1-like"/>
    <property type="match status" value="1"/>
</dbReference>
<dbReference type="Gene3D" id="3.30.200.20">
    <property type="entry name" value="Phosphorylase Kinase, domain 1"/>
    <property type="match status" value="1"/>
</dbReference>
<dbReference type="SUPFAM" id="SSF56112">
    <property type="entry name" value="Protein kinase-like (PK-like)"/>
    <property type="match status" value="1"/>
</dbReference>
<evidence type="ECO:0000256" key="17">
    <source>
        <dbReference type="SAM" id="Phobius"/>
    </source>
</evidence>
<sequence>MKLNFLLKPFSPLINLFIIISFLLARKVLCIDPYFLACNPKTCGDGQNITFPFFIEDQQESFCGYPGFNLSCQNGHPILNLQDNNYIIQEINYRNQSLRVSNAAIFNTSNTCDPSSSFSFKNMTLSDDRFSLSPNQTGLFFLYHCNSTLIRDGNNSDLRKYEVDCFGKSDSGSTLSILEDDPSFRKAEEVCEGEVVVPVDLQKGESSNGFERMIEKGFSLDWTASNCSICENSGGKCGFDNKTYHFTCFCPDRPHAWSCPDIISENSRTRRVALKATIPIATAGIGVLIIITVFCIRRKRLSSNFRSCWRIRTQDFQSIEAFLRSHGPLALKRYEYSEVKKITGSFKFKIGQGGYGSVYKGELPDGCLVAVKVLKESKSSGEEFINEVASVSRTSHVNIVTLLGFCFEGSKQALIYEFISNGSLEKYIYKENSLKSNQQIGWGTLFEIAVGIAQGLEYLHRGCNTRILHFDIKPHNILLDENFCPKISDFGLSKICTKRESIVSMMGARGTIGYIAPEVFYRNIGGVSHKSDVYSYGMLVLEMVGARNKISAEIDHTSDVYFPDWIYKRLELDQELGLCGINNEEENQIARKLVLVSLWCIQTNPSNRPSMDRVVELLKGSPVSLEVPPRPYMSSPSRSLVPSMADSLTTTTTTG</sequence>
<keyword evidence="10 17" id="KW-1133">Transmembrane helix</keyword>
<keyword evidence="5 17" id="KW-0812">Transmembrane</keyword>
<evidence type="ECO:0000256" key="8">
    <source>
        <dbReference type="ARBA" id="ARBA00022777"/>
    </source>
</evidence>
<evidence type="ECO:0000256" key="9">
    <source>
        <dbReference type="ARBA" id="ARBA00022840"/>
    </source>
</evidence>
<dbReference type="Pfam" id="PF13947">
    <property type="entry name" value="GUB_WAK_bind"/>
    <property type="match status" value="1"/>
</dbReference>
<keyword evidence="9 15" id="KW-0067">ATP-binding</keyword>